<proteinExistence type="predicted"/>
<protein>
    <submittedName>
        <fullName evidence="2">Ankyrin repeat family protein</fullName>
    </submittedName>
</protein>
<dbReference type="Gene3D" id="1.25.40.20">
    <property type="entry name" value="Ankyrin repeat-containing domain"/>
    <property type="match status" value="1"/>
</dbReference>
<dbReference type="InterPro" id="IPR002110">
    <property type="entry name" value="Ankyrin_rpt"/>
</dbReference>
<dbReference type="PANTHER" id="PTHR46224">
    <property type="entry name" value="ANKYRIN REPEAT FAMILY PROTEIN"/>
    <property type="match status" value="1"/>
</dbReference>
<dbReference type="PATRIC" id="fig|84531.8.peg.2504"/>
<reference evidence="2 3" key="1">
    <citation type="journal article" date="2015" name="BMC Genomics">
        <title>Comparative genomics and metabolic profiling of the genus Lysobacter.</title>
        <authorList>
            <person name="de Bruijn I."/>
            <person name="Cheng X."/>
            <person name="de Jager V."/>
            <person name="Exposito R.G."/>
            <person name="Watrous J."/>
            <person name="Patel N."/>
            <person name="Postma J."/>
            <person name="Dorrestein P.C."/>
            <person name="Kobayashi D."/>
            <person name="Raaijmakers J.M."/>
        </authorList>
    </citation>
    <scope>NUCLEOTIDE SEQUENCE [LARGE SCALE GENOMIC DNA]</scope>
    <source>
        <strain evidence="2 3">76</strain>
    </source>
</reference>
<accession>A0A0S2FAS4</accession>
<dbReference type="EMBL" id="CP011129">
    <property type="protein sequence ID" value="ALN80625.1"/>
    <property type="molecule type" value="Genomic_DNA"/>
</dbReference>
<organism evidence="2 3">
    <name type="scientific">Lysobacter antibioticus</name>
    <dbReference type="NCBI Taxonomy" id="84531"/>
    <lineage>
        <taxon>Bacteria</taxon>
        <taxon>Pseudomonadati</taxon>
        <taxon>Pseudomonadota</taxon>
        <taxon>Gammaproteobacteria</taxon>
        <taxon>Lysobacterales</taxon>
        <taxon>Lysobacteraceae</taxon>
        <taxon>Lysobacter</taxon>
    </lineage>
</organism>
<dbReference type="InterPro" id="IPR036770">
    <property type="entry name" value="Ankyrin_rpt-contain_sf"/>
</dbReference>
<keyword evidence="3" id="KW-1185">Reference proteome</keyword>
<dbReference type="Proteomes" id="UP000060787">
    <property type="component" value="Chromosome"/>
</dbReference>
<evidence type="ECO:0000256" key="1">
    <source>
        <dbReference type="SAM" id="MobiDB-lite"/>
    </source>
</evidence>
<name>A0A0S2FAS4_LYSAN</name>
<evidence type="ECO:0000313" key="3">
    <source>
        <dbReference type="Proteomes" id="UP000060787"/>
    </source>
</evidence>
<gene>
    <name evidence="2" type="ORF">LA76x_2495</name>
</gene>
<dbReference type="Pfam" id="PF12796">
    <property type="entry name" value="Ank_2"/>
    <property type="match status" value="1"/>
</dbReference>
<dbReference type="SUPFAM" id="SSF48403">
    <property type="entry name" value="Ankyrin repeat"/>
    <property type="match status" value="1"/>
</dbReference>
<dbReference type="SMART" id="SM00248">
    <property type="entry name" value="ANK"/>
    <property type="match status" value="4"/>
</dbReference>
<sequence length="282" mass="30377">MTPNLHIEQHFNGPELELAQAAAAGRGDEVQRLVKERHADANAVSPGGLPLLAWPVLHGNAAGVAALLDAGADPNRAVPAVGTVMVWAAKAESPEILRAFLERGGRADTSDLDRQPLTRIAALAGQWDNVKLLIEHGADIDAPAHGDSGDTLLTYYSRGQFDKAHWLLERGADPTHRLESAAKPERIGAQTVVENVYWWPVDGGRFPQLAQWQQRCQQLLAARDLTLPREPAHLQRLRLAQGGGELGGGGQAAPASHHEGGGDLKTDIERRESELKDALTPR</sequence>
<feature type="compositionally biased region" description="Gly residues" evidence="1">
    <location>
        <begin position="241"/>
        <end position="251"/>
    </location>
</feature>
<dbReference type="KEGG" id="lab:LA76x_2495"/>
<dbReference type="AlphaFoldDB" id="A0A0S2FAS4"/>
<dbReference type="PANTHER" id="PTHR46224:SF61">
    <property type="entry name" value="ANKYRIN-LIKE PROTEIN"/>
    <property type="match status" value="1"/>
</dbReference>
<feature type="region of interest" description="Disordered" evidence="1">
    <location>
        <begin position="241"/>
        <end position="282"/>
    </location>
</feature>
<dbReference type="STRING" id="84531.LA76x_2495"/>
<dbReference type="RefSeq" id="WP_057917879.1">
    <property type="nucleotide sequence ID" value="NZ_CP011129.1"/>
</dbReference>
<evidence type="ECO:0000313" key="2">
    <source>
        <dbReference type="EMBL" id="ALN80625.1"/>
    </source>
</evidence>
<feature type="compositionally biased region" description="Basic and acidic residues" evidence="1">
    <location>
        <begin position="256"/>
        <end position="282"/>
    </location>
</feature>
<dbReference type="InterPro" id="IPR051616">
    <property type="entry name" value="Cul2-RING_E3_ligase_SR"/>
</dbReference>